<feature type="chain" id="PRO_5002428630" evidence="8">
    <location>
        <begin position="25"/>
        <end position="1015"/>
    </location>
</feature>
<keyword evidence="4 7" id="KW-0812">Transmembrane</keyword>
<evidence type="ECO:0000256" key="8">
    <source>
        <dbReference type="SAM" id="SignalP"/>
    </source>
</evidence>
<protein>
    <submittedName>
        <fullName evidence="10">TonB-dependent receptor</fullName>
    </submittedName>
</protein>
<evidence type="ECO:0000256" key="5">
    <source>
        <dbReference type="ARBA" id="ARBA00023136"/>
    </source>
</evidence>
<dbReference type="PROSITE" id="PS52016">
    <property type="entry name" value="TONB_DEPENDENT_REC_3"/>
    <property type="match status" value="1"/>
</dbReference>
<gene>
    <name evidence="10" type="ORF">JCM15548_114</name>
</gene>
<dbReference type="AlphaFoldDB" id="A0A0E9LSD6"/>
<feature type="domain" description="TonB-dependent receptor plug" evidence="9">
    <location>
        <begin position="117"/>
        <end position="224"/>
    </location>
</feature>
<dbReference type="STRING" id="1236989.JCM15548_114"/>
<dbReference type="InterPro" id="IPR023996">
    <property type="entry name" value="TonB-dep_OMP_SusC/RagA"/>
</dbReference>
<dbReference type="InterPro" id="IPR012910">
    <property type="entry name" value="Plug_dom"/>
</dbReference>
<dbReference type="SUPFAM" id="SSF56935">
    <property type="entry name" value="Porins"/>
    <property type="match status" value="1"/>
</dbReference>
<keyword evidence="6 7" id="KW-0998">Cell outer membrane</keyword>
<dbReference type="EMBL" id="BAZW01000001">
    <property type="protein sequence ID" value="GAO28056.1"/>
    <property type="molecule type" value="Genomic_DNA"/>
</dbReference>
<proteinExistence type="inferred from homology"/>
<dbReference type="InterPro" id="IPR039426">
    <property type="entry name" value="TonB-dep_rcpt-like"/>
</dbReference>
<evidence type="ECO:0000256" key="1">
    <source>
        <dbReference type="ARBA" id="ARBA00004571"/>
    </source>
</evidence>
<dbReference type="Gene3D" id="2.60.40.1120">
    <property type="entry name" value="Carboxypeptidase-like, regulatory domain"/>
    <property type="match status" value="1"/>
</dbReference>
<name>A0A0E9LSD6_9BACT</name>
<keyword evidence="2 7" id="KW-0813">Transport</keyword>
<keyword evidence="8" id="KW-0732">Signal</keyword>
<dbReference type="NCBIfam" id="TIGR04057">
    <property type="entry name" value="SusC_RagA_signa"/>
    <property type="match status" value="1"/>
</dbReference>
<evidence type="ECO:0000313" key="10">
    <source>
        <dbReference type="EMBL" id="GAO28056.1"/>
    </source>
</evidence>
<evidence type="ECO:0000256" key="6">
    <source>
        <dbReference type="ARBA" id="ARBA00023237"/>
    </source>
</evidence>
<feature type="signal peptide" evidence="8">
    <location>
        <begin position="1"/>
        <end position="24"/>
    </location>
</feature>
<reference evidence="10 11" key="1">
    <citation type="journal article" date="2015" name="Microbes Environ.">
        <title>Distribution and evolution of nitrogen fixation genes in the phylum bacteroidetes.</title>
        <authorList>
            <person name="Inoue J."/>
            <person name="Oshima K."/>
            <person name="Suda W."/>
            <person name="Sakamoto M."/>
            <person name="Iino T."/>
            <person name="Noda S."/>
            <person name="Hongoh Y."/>
            <person name="Hattori M."/>
            <person name="Ohkuma M."/>
        </authorList>
    </citation>
    <scope>NUCLEOTIDE SEQUENCE [LARGE SCALE GENOMIC DNA]</scope>
    <source>
        <strain evidence="10">JCM 15548</strain>
    </source>
</reference>
<dbReference type="Gene3D" id="2.40.170.20">
    <property type="entry name" value="TonB-dependent receptor, beta-barrel domain"/>
    <property type="match status" value="1"/>
</dbReference>
<keyword evidence="10" id="KW-0675">Receptor</keyword>
<evidence type="ECO:0000256" key="4">
    <source>
        <dbReference type="ARBA" id="ARBA00022692"/>
    </source>
</evidence>
<keyword evidence="5 7" id="KW-0472">Membrane</keyword>
<sequence length="1015" mass="113133">MRNQIYRALWLVAIFFTFSLTVLAQNRSIQGTVLTEDGEPLPGVSIVIQGTTTGVITDIDGHFQLQAAPEDMLQISFIGFDNQVITVGDQSRFNIIMQDSMISLDEVVAIGYGRAKRSDLTSSIASVDGEEMKSMSVGNPVSALQGKAPGVQVVAGSGHPGASPKVMIRGFTTINLDTDPLYVVDGVPMGGNLNFLNTNEIESMQVLKDASAAAIYGSRASNGVVLITTKRGSEGKTQFTADLSYGIQVFEKPFEMANGTEYAEIMNASRATAGLSEKFADPGSFGQGTDWWGEGIQNTSPQRNFSLQASGGTKDSRYAVSVNYYDQASFYQSGNWEKFTARLSSDWNFADWVTAGVMLNPRREKWDNTPNWYQDYLMIDPLTPIYRPENEREGLNEYSIYQRSYHTYTWNPIARDARSFGTGGYYAMSTNAYAEIKPIKGLEYRTQISGDFKFYHEDDFAPDFVIDGAHEANTINSVSREHTFDSYWNWTNTLTYELSNNGHNASIMGGATLEKWNGRNLEGNKEGIPNNSDVLREIDAATENPEIGGNSWATSIQSYLGRLTYNYINRYYVTATYRLDGSSKFLKNNKWATFPSVSVAWRLSDEDFLSGANFLTDWKIRAGWGRLGNAGLPSSVYLSSLGKDHYVFGSGQGSLVNTTYLNSMKNEDIKWETVEDFNLGTDFSLFNSRVYGSFEYYQKKTRDMLFQLPYPNYSGYPNDALIWSNIGSMKSAGYEVALNYQNQAGEFRYDAGITLTSVAMEATDLPESTPVIYGNNEHTRTIEGDVPGHFYGYQTDGLFQNLFEINSHASKNGHILQPDARPGDIRFVDVNGDGELTGDDRTKLGSPWPDFTGGINMNLGWRNFDLVANAYFSIGNDLVNWLRRDLYNTEGSDNNVIAGLLDKTWNGEGSTNEFPRIAHTDMNQNFIRFSDYFVEDGSFLRLKNLQVGYTLDQSVSQRLGLTKLRMYVSGQNIWTLTNYSGVEPEVAGDNVLNTGFAGWNYPVLPTYLVGVNITF</sequence>
<dbReference type="InterPro" id="IPR036942">
    <property type="entry name" value="Beta-barrel_TonB_sf"/>
</dbReference>
<dbReference type="OrthoDB" id="1109428at2"/>
<dbReference type="NCBIfam" id="TIGR04056">
    <property type="entry name" value="OMP_RagA_SusC"/>
    <property type="match status" value="1"/>
</dbReference>
<organism evidence="10 11">
    <name type="scientific">Geofilum rubicundum JCM 15548</name>
    <dbReference type="NCBI Taxonomy" id="1236989"/>
    <lineage>
        <taxon>Bacteria</taxon>
        <taxon>Pseudomonadati</taxon>
        <taxon>Bacteroidota</taxon>
        <taxon>Bacteroidia</taxon>
        <taxon>Marinilabiliales</taxon>
        <taxon>Marinilabiliaceae</taxon>
        <taxon>Geofilum</taxon>
    </lineage>
</organism>
<evidence type="ECO:0000256" key="7">
    <source>
        <dbReference type="PROSITE-ProRule" id="PRU01360"/>
    </source>
</evidence>
<keyword evidence="11" id="KW-1185">Reference proteome</keyword>
<dbReference type="GO" id="GO:0009279">
    <property type="term" value="C:cell outer membrane"/>
    <property type="evidence" value="ECO:0007669"/>
    <property type="project" value="UniProtKB-SubCell"/>
</dbReference>
<dbReference type="Pfam" id="PF13715">
    <property type="entry name" value="CarbopepD_reg_2"/>
    <property type="match status" value="1"/>
</dbReference>
<dbReference type="Proteomes" id="UP000032900">
    <property type="component" value="Unassembled WGS sequence"/>
</dbReference>
<dbReference type="RefSeq" id="WP_062121965.1">
    <property type="nucleotide sequence ID" value="NZ_BAZW01000001.1"/>
</dbReference>
<dbReference type="InterPro" id="IPR023997">
    <property type="entry name" value="TonB-dep_OMP_SusC/RagA_CS"/>
</dbReference>
<evidence type="ECO:0000259" key="9">
    <source>
        <dbReference type="Pfam" id="PF07715"/>
    </source>
</evidence>
<dbReference type="InterPro" id="IPR008969">
    <property type="entry name" value="CarboxyPept-like_regulatory"/>
</dbReference>
<keyword evidence="3 7" id="KW-1134">Transmembrane beta strand</keyword>
<comment type="similarity">
    <text evidence="7">Belongs to the TonB-dependent receptor family.</text>
</comment>
<dbReference type="InterPro" id="IPR037066">
    <property type="entry name" value="Plug_dom_sf"/>
</dbReference>
<dbReference type="SUPFAM" id="SSF49464">
    <property type="entry name" value="Carboxypeptidase regulatory domain-like"/>
    <property type="match status" value="1"/>
</dbReference>
<comment type="caution">
    <text evidence="10">The sequence shown here is derived from an EMBL/GenBank/DDBJ whole genome shotgun (WGS) entry which is preliminary data.</text>
</comment>
<dbReference type="FunFam" id="2.60.40.1120:FF:000003">
    <property type="entry name" value="Outer membrane protein Omp121"/>
    <property type="match status" value="1"/>
</dbReference>
<dbReference type="Gene3D" id="2.170.130.10">
    <property type="entry name" value="TonB-dependent receptor, plug domain"/>
    <property type="match status" value="1"/>
</dbReference>
<dbReference type="Pfam" id="PF07715">
    <property type="entry name" value="Plug"/>
    <property type="match status" value="1"/>
</dbReference>
<evidence type="ECO:0000313" key="11">
    <source>
        <dbReference type="Proteomes" id="UP000032900"/>
    </source>
</evidence>
<accession>A0A0E9LSD6</accession>
<comment type="subcellular location">
    <subcellularLocation>
        <location evidence="1 7">Cell outer membrane</location>
        <topology evidence="1 7">Multi-pass membrane protein</topology>
    </subcellularLocation>
</comment>
<evidence type="ECO:0000256" key="3">
    <source>
        <dbReference type="ARBA" id="ARBA00022452"/>
    </source>
</evidence>
<evidence type="ECO:0000256" key="2">
    <source>
        <dbReference type="ARBA" id="ARBA00022448"/>
    </source>
</evidence>